<evidence type="ECO:0000313" key="1">
    <source>
        <dbReference type="EMBL" id="ONI58915.1"/>
    </source>
</evidence>
<name>A0A1V2N7P7_9HYPH</name>
<dbReference type="AlphaFoldDB" id="A0A1V2N7P7"/>
<dbReference type="EMBL" id="LVWB01000012">
    <property type="protein sequence ID" value="ONI58915.1"/>
    <property type="molecule type" value="Genomic_DNA"/>
</dbReference>
<protein>
    <submittedName>
        <fullName evidence="1">Uncharacterized protein</fullName>
    </submittedName>
</protein>
<reference evidence="1 2" key="1">
    <citation type="journal article" date="2017" name="PLoS ONE">
        <title>Genomic sequence of 'Candidatus Liberibacter solanacearum' haplotype C and its comparison with haplotype A and B genomes.</title>
        <authorList>
            <person name="Wang J."/>
            <person name="Haapalainen M."/>
            <person name="Schott T."/>
            <person name="Thompson S.M."/>
            <person name="Smith G.R."/>
            <person name="Nissinen A.I."/>
            <person name="Pirhonen M."/>
        </authorList>
    </citation>
    <scope>NUCLEOTIDE SEQUENCE [LARGE SCALE GENOMIC DNA]</scope>
    <source>
        <strain evidence="1 2">FIN111</strain>
    </source>
</reference>
<accession>A0A1V2N7P7</accession>
<dbReference type="Proteomes" id="UP000189542">
    <property type="component" value="Unassembled WGS sequence"/>
</dbReference>
<sequence>MVKLARKLFNILACKGIVDNNLSGLFKVSKLSHVDKDDFENMIGITYAICLNLTLCTENLLMI</sequence>
<organism evidence="1 2">
    <name type="scientific">Candidatus Liberibacter solanacearum</name>
    <dbReference type="NCBI Taxonomy" id="556287"/>
    <lineage>
        <taxon>Bacteria</taxon>
        <taxon>Pseudomonadati</taxon>
        <taxon>Pseudomonadota</taxon>
        <taxon>Alphaproteobacteria</taxon>
        <taxon>Hyphomicrobiales</taxon>
        <taxon>Rhizobiaceae</taxon>
        <taxon>Liberibacter</taxon>
    </lineage>
</organism>
<gene>
    <name evidence="1" type="ORF">AYO25_03685</name>
</gene>
<comment type="caution">
    <text evidence="1">The sequence shown here is derived from an EMBL/GenBank/DDBJ whole genome shotgun (WGS) entry which is preliminary data.</text>
</comment>
<proteinExistence type="predicted"/>
<evidence type="ECO:0000313" key="2">
    <source>
        <dbReference type="Proteomes" id="UP000189542"/>
    </source>
</evidence>